<evidence type="ECO:0000313" key="7">
    <source>
        <dbReference type="EMBL" id="QXH54277.1"/>
    </source>
</evidence>
<dbReference type="Pfam" id="PF07963">
    <property type="entry name" value="N_methyl"/>
    <property type="match status" value="1"/>
</dbReference>
<dbReference type="NCBIfam" id="TIGR02532">
    <property type="entry name" value="IV_pilin_GFxxxE"/>
    <property type="match status" value="1"/>
</dbReference>
<dbReference type="InterPro" id="IPR010055">
    <property type="entry name" value="T2SS_protein-GspJ"/>
</dbReference>
<reference evidence="7" key="1">
    <citation type="journal article" date="2021" name="Microorganisms">
        <title>The Ever-Expanding Pseudomonas Genus: Description of 43 New Species and Partition of the Pseudomonas putida Group.</title>
        <authorList>
            <person name="Girard L."/>
            <person name="Lood C."/>
            <person name="Hofte M."/>
            <person name="Vandamme P."/>
            <person name="Rokni-Zadeh H."/>
            <person name="van Noort V."/>
            <person name="Lavigne R."/>
            <person name="De Mot R."/>
        </authorList>
    </citation>
    <scope>NUCLEOTIDE SEQUENCE</scope>
    <source>
        <strain evidence="7">COW40</strain>
    </source>
</reference>
<evidence type="ECO:0000256" key="6">
    <source>
        <dbReference type="SAM" id="Phobius"/>
    </source>
</evidence>
<keyword evidence="4 6" id="KW-1133">Transmembrane helix</keyword>
<dbReference type="PANTHER" id="PTHR39583:SF2">
    <property type="entry name" value="TYPE II SECRETION SYSTEM PROTEIN J"/>
    <property type="match status" value="1"/>
</dbReference>
<proteinExistence type="predicted"/>
<keyword evidence="3 6" id="KW-0812">Transmembrane</keyword>
<protein>
    <submittedName>
        <fullName evidence="7">Type II secretion system minor pseudopilin GspJ</fullName>
    </submittedName>
</protein>
<dbReference type="Proteomes" id="UP001046350">
    <property type="component" value="Chromosome"/>
</dbReference>
<dbReference type="InterPro" id="IPR012902">
    <property type="entry name" value="N_methyl_site"/>
</dbReference>
<dbReference type="PANTHER" id="PTHR39583">
    <property type="entry name" value="TYPE II SECRETION SYSTEM PROTEIN J-RELATED"/>
    <property type="match status" value="1"/>
</dbReference>
<gene>
    <name evidence="7" type="primary">gspJ</name>
    <name evidence="7" type="ORF">KSS94_25255</name>
</gene>
<name>A0ABX8NDZ9_9PSED</name>
<evidence type="ECO:0000256" key="5">
    <source>
        <dbReference type="ARBA" id="ARBA00023136"/>
    </source>
</evidence>
<evidence type="ECO:0000256" key="1">
    <source>
        <dbReference type="ARBA" id="ARBA00004167"/>
    </source>
</evidence>
<keyword evidence="2" id="KW-0488">Methylation</keyword>
<keyword evidence="8" id="KW-1185">Reference proteome</keyword>
<keyword evidence="5 6" id="KW-0472">Membrane</keyword>
<evidence type="ECO:0000256" key="4">
    <source>
        <dbReference type="ARBA" id="ARBA00022989"/>
    </source>
</evidence>
<evidence type="ECO:0000256" key="3">
    <source>
        <dbReference type="ARBA" id="ARBA00022692"/>
    </source>
</evidence>
<dbReference type="NCBIfam" id="TIGR01711">
    <property type="entry name" value="gspJ"/>
    <property type="match status" value="1"/>
</dbReference>
<dbReference type="RefSeq" id="WP_217843666.1">
    <property type="nucleotide sequence ID" value="NZ_CP077076.1"/>
</dbReference>
<sequence>MAPSERCRRQRGFTLLELMLAVAIFAMLAVGSAQLVERMVRADAARQMQADELRALGRALSLIQRDAVQGVFVGELLHAAFAVSLDGTRVQWLVGAQQATGMLGASDLRVVEYWLEGGTLWRRRRSLEHGEGREQRLLEGVQALSWRLHTQDQGWLSQWPGAKRPKSAPDALEVRLSTARYQQVLRVLPMAGASR</sequence>
<dbReference type="InterPro" id="IPR051621">
    <property type="entry name" value="T2SS_protein_J"/>
</dbReference>
<dbReference type="Pfam" id="PF11612">
    <property type="entry name" value="T2SSJ"/>
    <property type="match status" value="1"/>
</dbReference>
<accession>A0ABX8NDZ9</accession>
<organism evidence="7 8">
    <name type="scientific">Pseudomonas fakonensis</name>
    <dbReference type="NCBI Taxonomy" id="2842355"/>
    <lineage>
        <taxon>Bacteria</taxon>
        <taxon>Pseudomonadati</taxon>
        <taxon>Pseudomonadota</taxon>
        <taxon>Gammaproteobacteria</taxon>
        <taxon>Pseudomonadales</taxon>
        <taxon>Pseudomonadaceae</taxon>
        <taxon>Pseudomonas</taxon>
    </lineage>
</organism>
<feature type="transmembrane region" description="Helical" evidence="6">
    <location>
        <begin position="12"/>
        <end position="31"/>
    </location>
</feature>
<comment type="subcellular location">
    <subcellularLocation>
        <location evidence="1">Membrane</location>
        <topology evidence="1">Single-pass membrane protein</topology>
    </subcellularLocation>
</comment>
<dbReference type="EMBL" id="CP077076">
    <property type="protein sequence ID" value="QXH54277.1"/>
    <property type="molecule type" value="Genomic_DNA"/>
</dbReference>
<evidence type="ECO:0000313" key="8">
    <source>
        <dbReference type="Proteomes" id="UP001046350"/>
    </source>
</evidence>
<evidence type="ECO:0000256" key="2">
    <source>
        <dbReference type="ARBA" id="ARBA00022481"/>
    </source>
</evidence>